<dbReference type="AlphaFoldDB" id="A0A8K1FKB0"/>
<keyword evidence="3" id="KW-1185">Reference proteome</keyword>
<feature type="chain" id="PRO_5035425860" evidence="1">
    <location>
        <begin position="21"/>
        <end position="105"/>
    </location>
</feature>
<proteinExistence type="predicted"/>
<reference evidence="2" key="1">
    <citation type="submission" date="2019-03" db="EMBL/GenBank/DDBJ databases">
        <title>Long read genome sequence of the mycoparasitic Pythium oligandrum ATCC 38472 isolated from sugarbeet rhizosphere.</title>
        <authorList>
            <person name="Gaulin E."/>
        </authorList>
    </citation>
    <scope>NUCLEOTIDE SEQUENCE</scope>
    <source>
        <strain evidence="2">ATCC 38472_TT</strain>
    </source>
</reference>
<dbReference type="Proteomes" id="UP000794436">
    <property type="component" value="Unassembled WGS sequence"/>
</dbReference>
<sequence>MRSTGFAVAIACALLQLVASQDAEPEMLGMAVPAIVAGDNLRKADDANAEAASLEAEEQQIRGCRPGGWNWPRCRNQCRPGGWNWPRCRRDCRPGGWDWPRCRQF</sequence>
<gene>
    <name evidence="2" type="ORF">Poli38472_005260</name>
</gene>
<organism evidence="2 3">
    <name type="scientific">Pythium oligandrum</name>
    <name type="common">Mycoparasitic fungus</name>
    <dbReference type="NCBI Taxonomy" id="41045"/>
    <lineage>
        <taxon>Eukaryota</taxon>
        <taxon>Sar</taxon>
        <taxon>Stramenopiles</taxon>
        <taxon>Oomycota</taxon>
        <taxon>Peronosporomycetes</taxon>
        <taxon>Pythiales</taxon>
        <taxon>Pythiaceae</taxon>
        <taxon>Pythium</taxon>
    </lineage>
</organism>
<accession>A0A8K1FKB0</accession>
<feature type="signal peptide" evidence="1">
    <location>
        <begin position="1"/>
        <end position="20"/>
    </location>
</feature>
<comment type="caution">
    <text evidence="2">The sequence shown here is derived from an EMBL/GenBank/DDBJ whole genome shotgun (WGS) entry which is preliminary data.</text>
</comment>
<name>A0A8K1FKB0_PYTOL</name>
<evidence type="ECO:0000256" key="1">
    <source>
        <dbReference type="SAM" id="SignalP"/>
    </source>
</evidence>
<dbReference type="EMBL" id="SPLM01000073">
    <property type="protein sequence ID" value="TMW62642.1"/>
    <property type="molecule type" value="Genomic_DNA"/>
</dbReference>
<protein>
    <submittedName>
        <fullName evidence="2">Uncharacterized protein</fullName>
    </submittedName>
</protein>
<keyword evidence="1" id="KW-0732">Signal</keyword>
<evidence type="ECO:0000313" key="2">
    <source>
        <dbReference type="EMBL" id="TMW62642.1"/>
    </source>
</evidence>
<evidence type="ECO:0000313" key="3">
    <source>
        <dbReference type="Proteomes" id="UP000794436"/>
    </source>
</evidence>